<feature type="compositionally biased region" description="Basic and acidic residues" evidence="3">
    <location>
        <begin position="944"/>
        <end position="956"/>
    </location>
</feature>
<dbReference type="Pfam" id="PF15266">
    <property type="entry name" value="DUF4594"/>
    <property type="match status" value="1"/>
</dbReference>
<dbReference type="GeneID" id="575508"/>
<evidence type="ECO:0000313" key="5">
    <source>
        <dbReference type="EnsemblMetazoa" id="XP_030854585"/>
    </source>
</evidence>
<feature type="compositionally biased region" description="Low complexity" evidence="3">
    <location>
        <begin position="846"/>
        <end position="865"/>
    </location>
</feature>
<dbReference type="Proteomes" id="UP000007110">
    <property type="component" value="Unassembled WGS sequence"/>
</dbReference>
<dbReference type="InParanoid" id="A0A7M7PQ31"/>
<reference evidence="6" key="1">
    <citation type="submission" date="2015-02" db="EMBL/GenBank/DDBJ databases">
        <title>Genome sequencing for Strongylocentrotus purpuratus.</title>
        <authorList>
            <person name="Murali S."/>
            <person name="Liu Y."/>
            <person name="Vee V."/>
            <person name="English A."/>
            <person name="Wang M."/>
            <person name="Skinner E."/>
            <person name="Han Y."/>
            <person name="Muzny D.M."/>
            <person name="Worley K.C."/>
            <person name="Gibbs R.A."/>
        </authorList>
    </citation>
    <scope>NUCLEOTIDE SEQUENCE</scope>
</reference>
<feature type="compositionally biased region" description="Polar residues" evidence="3">
    <location>
        <begin position="1051"/>
        <end position="1061"/>
    </location>
</feature>
<dbReference type="PANTHER" id="PTHR15635">
    <property type="entry name" value="COILED-COIL DOMAIN CONTAINING PROTEIN 9"/>
    <property type="match status" value="1"/>
</dbReference>
<feature type="compositionally biased region" description="Basic residues" evidence="3">
    <location>
        <begin position="635"/>
        <end position="645"/>
    </location>
</feature>
<feature type="compositionally biased region" description="Basic and acidic residues" evidence="3">
    <location>
        <begin position="434"/>
        <end position="470"/>
    </location>
</feature>
<keyword evidence="1" id="KW-0597">Phosphoprotein</keyword>
<feature type="compositionally biased region" description="Low complexity" evidence="3">
    <location>
        <begin position="684"/>
        <end position="712"/>
    </location>
</feature>
<feature type="region of interest" description="Disordered" evidence="3">
    <location>
        <begin position="82"/>
        <end position="252"/>
    </location>
</feature>
<name>A0A7M7PQ31_STRPU</name>
<feature type="compositionally biased region" description="Basic and acidic residues" evidence="3">
    <location>
        <begin position="235"/>
        <end position="245"/>
    </location>
</feature>
<dbReference type="AlphaFoldDB" id="A0A7M7PQ31"/>
<dbReference type="InterPro" id="IPR036034">
    <property type="entry name" value="PDZ_sf"/>
</dbReference>
<feature type="domain" description="PDZ" evidence="4">
    <location>
        <begin position="261"/>
        <end position="341"/>
    </location>
</feature>
<evidence type="ECO:0000256" key="2">
    <source>
        <dbReference type="ARBA" id="ARBA00023054"/>
    </source>
</evidence>
<dbReference type="RefSeq" id="XP_030854585.1">
    <property type="nucleotide sequence ID" value="XM_030998725.1"/>
</dbReference>
<feature type="compositionally biased region" description="Acidic residues" evidence="3">
    <location>
        <begin position="978"/>
        <end position="989"/>
    </location>
</feature>
<reference evidence="5" key="2">
    <citation type="submission" date="2021-01" db="UniProtKB">
        <authorList>
            <consortium name="EnsemblMetazoa"/>
        </authorList>
    </citation>
    <scope>IDENTIFICATION</scope>
</reference>
<dbReference type="PANTHER" id="PTHR15635:SF12">
    <property type="entry name" value="HABP4_PAI-RBP1 DOMAIN-CONTAINING PROTEIN"/>
    <property type="match status" value="1"/>
</dbReference>
<dbReference type="PROSITE" id="PS50106">
    <property type="entry name" value="PDZ"/>
    <property type="match status" value="1"/>
</dbReference>
<dbReference type="EnsemblMetazoa" id="XM_030998725">
    <property type="protein sequence ID" value="XP_030854585"/>
    <property type="gene ID" value="LOC575508"/>
</dbReference>
<dbReference type="SMART" id="SM00228">
    <property type="entry name" value="PDZ"/>
    <property type="match status" value="1"/>
</dbReference>
<feature type="compositionally biased region" description="Gly residues" evidence="3">
    <location>
        <begin position="391"/>
        <end position="408"/>
    </location>
</feature>
<evidence type="ECO:0000259" key="4">
    <source>
        <dbReference type="PROSITE" id="PS50106"/>
    </source>
</evidence>
<feature type="compositionally biased region" description="Basic and acidic residues" evidence="3">
    <location>
        <begin position="833"/>
        <end position="845"/>
    </location>
</feature>
<organism evidence="5 6">
    <name type="scientific">Strongylocentrotus purpuratus</name>
    <name type="common">Purple sea urchin</name>
    <dbReference type="NCBI Taxonomy" id="7668"/>
    <lineage>
        <taxon>Eukaryota</taxon>
        <taxon>Metazoa</taxon>
        <taxon>Echinodermata</taxon>
        <taxon>Eleutherozoa</taxon>
        <taxon>Echinozoa</taxon>
        <taxon>Echinoidea</taxon>
        <taxon>Euechinoidea</taxon>
        <taxon>Echinacea</taxon>
        <taxon>Camarodonta</taxon>
        <taxon>Echinidea</taxon>
        <taxon>Strongylocentrotidae</taxon>
        <taxon>Strongylocentrotus</taxon>
    </lineage>
</organism>
<proteinExistence type="predicted"/>
<protein>
    <recommendedName>
        <fullName evidence="4">PDZ domain-containing protein</fullName>
    </recommendedName>
</protein>
<feature type="compositionally biased region" description="Basic and acidic residues" evidence="3">
    <location>
        <begin position="82"/>
        <end position="98"/>
    </location>
</feature>
<keyword evidence="2" id="KW-0175">Coiled coil</keyword>
<evidence type="ECO:0000256" key="3">
    <source>
        <dbReference type="SAM" id="MobiDB-lite"/>
    </source>
</evidence>
<feature type="region of interest" description="Disordered" evidence="3">
    <location>
        <begin position="803"/>
        <end position="1061"/>
    </location>
</feature>
<evidence type="ECO:0000256" key="1">
    <source>
        <dbReference type="ARBA" id="ARBA00022553"/>
    </source>
</evidence>
<dbReference type="InterPro" id="IPR029336">
    <property type="entry name" value="DUF4594"/>
</dbReference>
<feature type="compositionally biased region" description="Polar residues" evidence="3">
    <location>
        <begin position="188"/>
        <end position="201"/>
    </location>
</feature>
<feature type="region of interest" description="Disordered" evidence="3">
    <location>
        <begin position="1"/>
        <end position="22"/>
    </location>
</feature>
<evidence type="ECO:0000313" key="6">
    <source>
        <dbReference type="Proteomes" id="UP000007110"/>
    </source>
</evidence>
<feature type="compositionally biased region" description="Basic and acidic residues" evidence="3">
    <location>
        <begin position="506"/>
        <end position="521"/>
    </location>
</feature>
<sequence length="1061" mass="115689">MRNGEMENTRKKRTRARRGVSPGLEEEKAVFLHNRMEVTLLSDQLTKQLTDLVDNFTLLDILSKEEQEDVLNNKIDDIKKKNEERARRHQEIEADKKLASSTGSSVTSPPSSTCSSSSGSSSSYQSPSQTNTTSRSANSSPSPATQQQQQQQRLQARSQQTASPLSHQLAGQVLPSSGTKQQGRRGDTSSPLTLNNQSTLPTEGVVGARQQRLVEQRSNTSSPFSEASVGSVGEKNLEKMAEPKRTLSSPSEDQPRYEFINIELLNAGRGLGFGLVGSHGIGVVVKTIVAGGAAEQDGRLDSGDVVAQINDINLEGKTRDEVYNILKGTVGMVRLKVKRKVAQSGRAQMKKDAQQARKDKRPTLIVTFPNDCSPVIESPRHKIHSPPHPEGSGGPMGEQGQGQGQGGRGRGRGRGRGGRGRGGGGNDGRSVKMGWEENKGQQDYTSKRKENYDRVEAEIQAMREEYERGKASGNGDPSQAHHHHPRSSQGGFLDDPGRYGPQQPYHQEHHRGDTDRHDGNRRNQRSWGGPTIDDVRSSMTRSRGRPPRRQQYGAPRSKMEMSMSMTGKERRDYEVWRKERDEVEQQRMSRQKESSGEWRREWDREKVPGDSWDDHRGGHQQGRGNYYGDGPPRGYRGRGRGHGRGRGRDFNNPNDRRSQDSPPQGSQTSPPQALQAHASQPHASQPQSLQPQVSQPQAVHPQASQPQASQPQSDEEKRVDPLSGPIGQWQAPARVDNWEMEISPKSKTESWLASTDSDKPSEALGVAIGQWEPPPPTSAGQVDVPVEDQVVQPQPLSAEISARKMADGGVDQWPASTGQVWNGTSSHAGKPSSRKENELRLDHLPEPSGFSSPTSPGSRSSASLPTPTHIDWATCGGDSGEADYGMWKAPEEESAFSYNYHPSEADSWQQNKSSEVDALVPSTGISGSEADGQTKQSDIGPQIEGEHVSQSEHIGDSNDNDQSDVQVGNPRTPSQDPAQDECEDTEADQAAESGSGEGTSQRTVAPCETPLQDAPESESAEGEAQRWTAESAVADSHDAPEAEAAAEDNKTSATDSSTKEE</sequence>
<feature type="compositionally biased region" description="Low complexity" evidence="3">
    <location>
        <begin position="660"/>
        <end position="672"/>
    </location>
</feature>
<dbReference type="SUPFAM" id="SSF50156">
    <property type="entry name" value="PDZ domain-like"/>
    <property type="match status" value="1"/>
</dbReference>
<feature type="region of interest" description="Disordered" evidence="3">
    <location>
        <begin position="341"/>
        <end position="782"/>
    </location>
</feature>
<keyword evidence="6" id="KW-1185">Reference proteome</keyword>
<dbReference type="CDD" id="cd06667">
    <property type="entry name" value="PDZ2_MUPP1-like"/>
    <property type="match status" value="1"/>
</dbReference>
<feature type="compositionally biased region" description="Polar residues" evidence="3">
    <location>
        <begin position="814"/>
        <end position="827"/>
    </location>
</feature>
<feature type="compositionally biased region" description="Basic and acidic residues" evidence="3">
    <location>
        <begin position="646"/>
        <end position="659"/>
    </location>
</feature>
<feature type="compositionally biased region" description="Polar residues" evidence="3">
    <location>
        <begin position="216"/>
        <end position="225"/>
    </location>
</feature>
<feature type="compositionally biased region" description="Basic and acidic residues" evidence="3">
    <location>
        <begin position="567"/>
        <end position="617"/>
    </location>
</feature>
<dbReference type="InterPro" id="IPR001478">
    <property type="entry name" value="PDZ"/>
</dbReference>
<feature type="compositionally biased region" description="Polar residues" evidence="3">
    <location>
        <begin position="963"/>
        <end position="977"/>
    </location>
</feature>
<feature type="compositionally biased region" description="Low complexity" evidence="3">
    <location>
        <begin position="100"/>
        <end position="163"/>
    </location>
</feature>
<dbReference type="Pfam" id="PF00595">
    <property type="entry name" value="PDZ"/>
    <property type="match status" value="1"/>
</dbReference>
<accession>A0A7M7PQ31</accession>
<feature type="compositionally biased region" description="Polar residues" evidence="3">
    <location>
        <begin position="923"/>
        <end position="939"/>
    </location>
</feature>
<dbReference type="Gene3D" id="2.30.42.10">
    <property type="match status" value="1"/>
</dbReference>
<feature type="compositionally biased region" description="Basic residues" evidence="3">
    <location>
        <begin position="409"/>
        <end position="419"/>
    </location>
</feature>